<gene>
    <name evidence="1" type="ORF">Rhow_008427</name>
</gene>
<comment type="caution">
    <text evidence="1">The sequence shown here is derived from an EMBL/GenBank/DDBJ whole genome shotgun (WGS) entry which is preliminary data.</text>
</comment>
<keyword evidence="2" id="KW-1185">Reference proteome</keyword>
<accession>A0A402CKQ9</accession>
<dbReference type="AlphaFoldDB" id="A0A402CKQ9"/>
<dbReference type="Proteomes" id="UP000287519">
    <property type="component" value="Unassembled WGS sequence"/>
</dbReference>
<evidence type="ECO:0000313" key="1">
    <source>
        <dbReference type="EMBL" id="GCE44129.1"/>
    </source>
</evidence>
<proteinExistence type="predicted"/>
<protein>
    <submittedName>
        <fullName evidence="1">Uncharacterized protein</fullName>
    </submittedName>
</protein>
<organism evidence="1 2">
    <name type="scientific">Rhodococcus wratislaviensis</name>
    <name type="common">Tsukamurella wratislaviensis</name>
    <dbReference type="NCBI Taxonomy" id="44752"/>
    <lineage>
        <taxon>Bacteria</taxon>
        <taxon>Bacillati</taxon>
        <taxon>Actinomycetota</taxon>
        <taxon>Actinomycetes</taxon>
        <taxon>Mycobacteriales</taxon>
        <taxon>Nocardiaceae</taxon>
        <taxon>Rhodococcus</taxon>
    </lineage>
</organism>
<name>A0A402CKQ9_RHOWR</name>
<reference evidence="1 2" key="1">
    <citation type="submission" date="2018-11" db="EMBL/GenBank/DDBJ databases">
        <title>Microbial catabolism of amino acid.</title>
        <authorList>
            <person name="Hibi M."/>
            <person name="Ogawa J."/>
        </authorList>
    </citation>
    <scope>NUCLEOTIDE SEQUENCE [LARGE SCALE GENOMIC DNA]</scope>
    <source>
        <strain evidence="1 2">C31-06</strain>
    </source>
</reference>
<sequence>MRRTGFGQLVVRRIPDLPEFGTAATEVKMAGWFTGRD</sequence>
<dbReference type="EMBL" id="BHYM01000087">
    <property type="protein sequence ID" value="GCE44129.1"/>
    <property type="molecule type" value="Genomic_DNA"/>
</dbReference>
<evidence type="ECO:0000313" key="2">
    <source>
        <dbReference type="Proteomes" id="UP000287519"/>
    </source>
</evidence>